<dbReference type="Proteomes" id="UP000676428">
    <property type="component" value="Chromosome"/>
</dbReference>
<protein>
    <submittedName>
        <fullName evidence="3">Helix-turn-helix transcriptional regulator</fullName>
    </submittedName>
</protein>
<feature type="domain" description="HTH cro/C1-type" evidence="2">
    <location>
        <begin position="8"/>
        <end position="61"/>
    </location>
</feature>
<feature type="region of interest" description="Disordered" evidence="1">
    <location>
        <begin position="16"/>
        <end position="41"/>
    </location>
</feature>
<evidence type="ECO:0000259" key="2">
    <source>
        <dbReference type="PROSITE" id="PS50943"/>
    </source>
</evidence>
<dbReference type="InterPro" id="IPR010982">
    <property type="entry name" value="Lambda_DNA-bd_dom_sf"/>
</dbReference>
<dbReference type="RefSeq" id="WP_213681913.1">
    <property type="nucleotide sequence ID" value="NZ_CP074572.1"/>
</dbReference>
<dbReference type="EMBL" id="CP074572">
    <property type="protein sequence ID" value="QVK23281.1"/>
    <property type="molecule type" value="Genomic_DNA"/>
</dbReference>
<dbReference type="SUPFAM" id="SSF47413">
    <property type="entry name" value="lambda repressor-like DNA-binding domains"/>
    <property type="match status" value="1"/>
</dbReference>
<dbReference type="CDD" id="cd00093">
    <property type="entry name" value="HTH_XRE"/>
    <property type="match status" value="1"/>
</dbReference>
<evidence type="ECO:0000313" key="3">
    <source>
        <dbReference type="EMBL" id="QVK23281.1"/>
    </source>
</evidence>
<proteinExistence type="predicted"/>
<reference evidence="3 4" key="1">
    <citation type="journal article" date="2012" name="Int. J. Syst. Evol. Microbiol.">
        <title>Shewanella dokdonensis sp. nov., isolated from seawater.</title>
        <authorList>
            <person name="Sung H.R."/>
            <person name="Yoon J.H."/>
            <person name="Ghim S.Y."/>
        </authorList>
    </citation>
    <scope>NUCLEOTIDE SEQUENCE [LARGE SCALE GENOMIC DNA]</scope>
    <source>
        <strain evidence="3 4">DSM 23626</strain>
    </source>
</reference>
<dbReference type="PROSITE" id="PS50943">
    <property type="entry name" value="HTH_CROC1"/>
    <property type="match status" value="1"/>
</dbReference>
<name>A0ABX8DF71_9GAMM</name>
<organism evidence="3 4">
    <name type="scientific">Shewanella dokdonensis</name>
    <dbReference type="NCBI Taxonomy" id="712036"/>
    <lineage>
        <taxon>Bacteria</taxon>
        <taxon>Pseudomonadati</taxon>
        <taxon>Pseudomonadota</taxon>
        <taxon>Gammaproteobacteria</taxon>
        <taxon>Alteromonadales</taxon>
        <taxon>Shewanellaceae</taxon>
        <taxon>Shewanella</taxon>
    </lineage>
</organism>
<evidence type="ECO:0000256" key="1">
    <source>
        <dbReference type="SAM" id="MobiDB-lite"/>
    </source>
</evidence>
<evidence type="ECO:0000313" key="4">
    <source>
        <dbReference type="Proteomes" id="UP000676428"/>
    </source>
</evidence>
<keyword evidence="4" id="KW-1185">Reference proteome</keyword>
<gene>
    <name evidence="3" type="ORF">KHX94_00080</name>
</gene>
<dbReference type="InterPro" id="IPR001387">
    <property type="entry name" value="Cro/C1-type_HTH"/>
</dbReference>
<dbReference type="Pfam" id="PF01381">
    <property type="entry name" value="HTH_3"/>
    <property type="match status" value="1"/>
</dbReference>
<dbReference type="Gene3D" id="1.10.260.40">
    <property type="entry name" value="lambda repressor-like DNA-binding domains"/>
    <property type="match status" value="1"/>
</dbReference>
<sequence>MTSFGTRLREERERLGYNQTDFGDIGGVRKNAQSNYEQGERQPDAEYLQKIQAIGVDVHYLLTGERRESDGMIKELLQRWHQLSAVQREIVISLFKELTKDSENAR</sequence>
<dbReference type="SMART" id="SM00530">
    <property type="entry name" value="HTH_XRE"/>
    <property type="match status" value="1"/>
</dbReference>
<accession>A0ABX8DF71</accession>